<organism evidence="6 7">
    <name type="scientific">Roseateles paludis</name>
    <dbReference type="NCBI Taxonomy" id="3145238"/>
    <lineage>
        <taxon>Bacteria</taxon>
        <taxon>Pseudomonadati</taxon>
        <taxon>Pseudomonadota</taxon>
        <taxon>Betaproteobacteria</taxon>
        <taxon>Burkholderiales</taxon>
        <taxon>Sphaerotilaceae</taxon>
        <taxon>Roseateles</taxon>
    </lineage>
</organism>
<dbReference type="InterPro" id="IPR023828">
    <property type="entry name" value="Peptidase_S8_Ser-AS"/>
</dbReference>
<protein>
    <submittedName>
        <fullName evidence="6">S53 family peptidase</fullName>
        <ecNumber evidence="6">3.4.-.-</ecNumber>
    </submittedName>
</protein>
<dbReference type="CDD" id="cd04056">
    <property type="entry name" value="Peptidases_S53"/>
    <property type="match status" value="1"/>
</dbReference>
<reference evidence="6 7" key="1">
    <citation type="submission" date="2024-05" db="EMBL/GenBank/DDBJ databases">
        <title>Roseateles sp. DJS-2-20 16S ribosomal RNA gene Genome sequencing and assembly.</title>
        <authorList>
            <person name="Woo H."/>
        </authorList>
    </citation>
    <scope>NUCLEOTIDE SEQUENCE [LARGE SCALE GENOMIC DNA]</scope>
    <source>
        <strain evidence="6 7">DJS-2-20</strain>
    </source>
</reference>
<keyword evidence="3 4" id="KW-0720">Serine protease</keyword>
<dbReference type="Proteomes" id="UP001495147">
    <property type="component" value="Unassembled WGS sequence"/>
</dbReference>
<dbReference type="EC" id="3.4.-.-" evidence="6"/>
<dbReference type="RefSeq" id="WP_347704579.1">
    <property type="nucleotide sequence ID" value="NZ_JBDPZD010000002.1"/>
</dbReference>
<name>A0ABV0G209_9BURK</name>
<evidence type="ECO:0000313" key="6">
    <source>
        <dbReference type="EMBL" id="MEO3691767.1"/>
    </source>
</evidence>
<dbReference type="PROSITE" id="PS51695">
    <property type="entry name" value="SEDOLISIN"/>
    <property type="match status" value="1"/>
</dbReference>
<feature type="domain" description="Peptidase S53" evidence="5">
    <location>
        <begin position="137"/>
        <end position="503"/>
    </location>
</feature>
<evidence type="ECO:0000256" key="1">
    <source>
        <dbReference type="ARBA" id="ARBA00022670"/>
    </source>
</evidence>
<feature type="active site" description="Charge relay system" evidence="4">
    <location>
        <position position="245"/>
    </location>
</feature>
<dbReference type="EMBL" id="JBDPZD010000002">
    <property type="protein sequence ID" value="MEO3691767.1"/>
    <property type="molecule type" value="Genomic_DNA"/>
</dbReference>
<dbReference type="InterPro" id="IPR030400">
    <property type="entry name" value="Sedolisin_dom"/>
</dbReference>
<dbReference type="Gene3D" id="3.40.50.200">
    <property type="entry name" value="Peptidase S8/S53 domain"/>
    <property type="match status" value="1"/>
</dbReference>
<gene>
    <name evidence="6" type="ORF">ABDJ85_09820</name>
</gene>
<dbReference type="InterPro" id="IPR050819">
    <property type="entry name" value="Tripeptidyl-peptidase_I"/>
</dbReference>
<dbReference type="GO" id="GO:0016787">
    <property type="term" value="F:hydrolase activity"/>
    <property type="evidence" value="ECO:0007669"/>
    <property type="project" value="UniProtKB-KW"/>
</dbReference>
<evidence type="ECO:0000259" key="5">
    <source>
        <dbReference type="PROSITE" id="PS51695"/>
    </source>
</evidence>
<dbReference type="PROSITE" id="PS51257">
    <property type="entry name" value="PROKAR_LIPOPROTEIN"/>
    <property type="match status" value="1"/>
</dbReference>
<keyword evidence="4" id="KW-0106">Calcium</keyword>
<keyword evidence="1 4" id="KW-0645">Protease</keyword>
<dbReference type="PROSITE" id="PS00138">
    <property type="entry name" value="SUBTILASE_SER"/>
    <property type="match status" value="1"/>
</dbReference>
<keyword evidence="4" id="KW-0479">Metal-binding</keyword>
<feature type="active site" description="Charge relay system" evidence="4">
    <location>
        <position position="241"/>
    </location>
</feature>
<feature type="binding site" evidence="4">
    <location>
        <position position="481"/>
    </location>
    <ligand>
        <name>Ca(2+)</name>
        <dbReference type="ChEBI" id="CHEBI:29108"/>
    </ligand>
</feature>
<dbReference type="SUPFAM" id="SSF52743">
    <property type="entry name" value="Subtilisin-like"/>
    <property type="match status" value="1"/>
</dbReference>
<comment type="cofactor">
    <cofactor evidence="4">
        <name>Ca(2+)</name>
        <dbReference type="ChEBI" id="CHEBI:29108"/>
    </cofactor>
    <text evidence="4">Binds 1 Ca(2+) ion per subunit.</text>
</comment>
<evidence type="ECO:0000313" key="7">
    <source>
        <dbReference type="Proteomes" id="UP001495147"/>
    </source>
</evidence>
<proteinExistence type="predicted"/>
<feature type="binding site" evidence="4">
    <location>
        <position position="464"/>
    </location>
    <ligand>
        <name>Ca(2+)</name>
        <dbReference type="ChEBI" id="CHEBI:29108"/>
    </ligand>
</feature>
<evidence type="ECO:0000256" key="2">
    <source>
        <dbReference type="ARBA" id="ARBA00022801"/>
    </source>
</evidence>
<sequence>MPQAPRLHHLGLALSLALLGGLTACGGGLSGAGGEASPGVSPQAAVVSLNVEVPGEPLEALPALDAVEARPSFHAAPVLLDDPQADADAPAQTRLTAAQAAQPTRQRSADSLRDGLRARALAGTEAQPMASSGTVVTYTPAQIRAAYKLPSIASATKAQLGAGQTIYIVNAKHDPNIVAELAAFNSKFSLPSCSNRTLTATTALPLAAASSSTCELVIAYSTSAAALSSTAPAYDSGWATEIALDVQWAHAIAPLARLVLIEAPDAGVSNLSGAIRLATRMGPGVVSMSFGANEGSWVSSVESSFATSGMSYLAATGDNGAGVSWPAVSSRVVAVGGTSLTWTGSGTRSETTWASTGGGISGYVAQPSYQTGTTSGTASAPKRAVADVAFNANPYTGQYVATMASGSTTVSWISAGGTSLSTPQWAGLLAVANALRAQGGKALLGLPHSALYGSVAKTAGNLLDITSGSNGSCGTCAAAAGYDTPTGLGTPQGSAVLTALSGATVTASTTTPVVSSLSVSSTPLSGKAGSALAATIGLDLAGATSAQINISGAPQGMGFSASANGISVSWPSPVAGSYTLQVSLSDNLGRTAQAAVAVSIAK</sequence>
<accession>A0ABV0G209</accession>
<keyword evidence="7" id="KW-1185">Reference proteome</keyword>
<evidence type="ECO:0000256" key="3">
    <source>
        <dbReference type="ARBA" id="ARBA00022825"/>
    </source>
</evidence>
<keyword evidence="2 4" id="KW-0378">Hydrolase</keyword>
<dbReference type="PANTHER" id="PTHR14218:SF15">
    <property type="entry name" value="TRIPEPTIDYL-PEPTIDASE 1"/>
    <property type="match status" value="1"/>
</dbReference>
<evidence type="ECO:0000256" key="4">
    <source>
        <dbReference type="PROSITE-ProRule" id="PRU01032"/>
    </source>
</evidence>
<feature type="active site" description="Charge relay system" evidence="4">
    <location>
        <position position="419"/>
    </location>
</feature>
<feature type="binding site" evidence="4">
    <location>
        <position position="483"/>
    </location>
    <ligand>
        <name>Ca(2+)</name>
        <dbReference type="ChEBI" id="CHEBI:29108"/>
    </ligand>
</feature>
<dbReference type="InterPro" id="IPR036852">
    <property type="entry name" value="Peptidase_S8/S53_dom_sf"/>
</dbReference>
<dbReference type="PANTHER" id="PTHR14218">
    <property type="entry name" value="PROTEASE S8 TRIPEPTIDYL PEPTIDASE I CLN2"/>
    <property type="match status" value="1"/>
</dbReference>
<comment type="caution">
    <text evidence="6">The sequence shown here is derived from an EMBL/GenBank/DDBJ whole genome shotgun (WGS) entry which is preliminary data.</text>
</comment>
<feature type="binding site" evidence="4">
    <location>
        <position position="465"/>
    </location>
    <ligand>
        <name>Ca(2+)</name>
        <dbReference type="ChEBI" id="CHEBI:29108"/>
    </ligand>
</feature>